<dbReference type="InterPro" id="IPR000835">
    <property type="entry name" value="HTH_MarR-typ"/>
</dbReference>
<dbReference type="Proteomes" id="UP001209737">
    <property type="component" value="Unassembled WGS sequence"/>
</dbReference>
<gene>
    <name evidence="5" type="ORF">ND812_08285</name>
</gene>
<dbReference type="EMBL" id="JAMQPV010000001">
    <property type="protein sequence ID" value="MCW7462087.1"/>
    <property type="molecule type" value="Genomic_DNA"/>
</dbReference>
<dbReference type="InterPro" id="IPR036390">
    <property type="entry name" value="WH_DNA-bd_sf"/>
</dbReference>
<keyword evidence="2" id="KW-0238">DNA-binding</keyword>
<reference evidence="5 6" key="1">
    <citation type="submission" date="2022-06" db="EMBL/GenBank/DDBJ databases">
        <title>Leptospira isolates from biofilms formed at urban environments.</title>
        <authorList>
            <person name="Ribeiro P.S."/>
            <person name="Sousa T."/>
            <person name="Carvalho N."/>
            <person name="Aburjaile F."/>
            <person name="Neves F."/>
            <person name="Oliveira D."/>
            <person name="Blanco L."/>
            <person name="Lima J."/>
            <person name="Costa F."/>
            <person name="Brenig B."/>
            <person name="Soares S."/>
            <person name="Ramos R."/>
            <person name="Goes-Neto A."/>
            <person name="Matiuzzi M."/>
            <person name="Azevedo V."/>
            <person name="Ristow P."/>
        </authorList>
    </citation>
    <scope>NUCLEOTIDE SEQUENCE [LARGE SCALE GENOMIC DNA]</scope>
    <source>
        <strain evidence="5 6">VSF25</strain>
    </source>
</reference>
<name>A0ABT3LWH9_9LEPT</name>
<dbReference type="SUPFAM" id="SSF46785">
    <property type="entry name" value="Winged helix' DNA-binding domain"/>
    <property type="match status" value="1"/>
</dbReference>
<dbReference type="RefSeq" id="WP_265375068.1">
    <property type="nucleotide sequence ID" value="NZ_JAMQPV010000001.1"/>
</dbReference>
<comment type="caution">
    <text evidence="5">The sequence shown here is derived from an EMBL/GenBank/DDBJ whole genome shotgun (WGS) entry which is preliminary data.</text>
</comment>
<keyword evidence="3" id="KW-0804">Transcription</keyword>
<evidence type="ECO:0000313" key="6">
    <source>
        <dbReference type="Proteomes" id="UP001209737"/>
    </source>
</evidence>
<protein>
    <submittedName>
        <fullName evidence="5">MarR family transcriptional regulator</fullName>
    </submittedName>
</protein>
<dbReference type="PANTHER" id="PTHR42756">
    <property type="entry name" value="TRANSCRIPTIONAL REGULATOR, MARR"/>
    <property type="match status" value="1"/>
</dbReference>
<evidence type="ECO:0000313" key="5">
    <source>
        <dbReference type="EMBL" id="MCW7462087.1"/>
    </source>
</evidence>
<dbReference type="Pfam" id="PF01047">
    <property type="entry name" value="MarR"/>
    <property type="match status" value="1"/>
</dbReference>
<accession>A0ABT3LWH9</accession>
<proteinExistence type="predicted"/>
<dbReference type="Gene3D" id="1.10.10.10">
    <property type="entry name" value="Winged helix-like DNA-binding domain superfamily/Winged helix DNA-binding domain"/>
    <property type="match status" value="1"/>
</dbReference>
<organism evidence="5 6">
    <name type="scientific">Leptospira limi</name>
    <dbReference type="NCBI Taxonomy" id="2950023"/>
    <lineage>
        <taxon>Bacteria</taxon>
        <taxon>Pseudomonadati</taxon>
        <taxon>Spirochaetota</taxon>
        <taxon>Spirochaetia</taxon>
        <taxon>Leptospirales</taxon>
        <taxon>Leptospiraceae</taxon>
        <taxon>Leptospira</taxon>
    </lineage>
</organism>
<evidence type="ECO:0000256" key="3">
    <source>
        <dbReference type="ARBA" id="ARBA00023163"/>
    </source>
</evidence>
<evidence type="ECO:0000259" key="4">
    <source>
        <dbReference type="PROSITE" id="PS50995"/>
    </source>
</evidence>
<feature type="domain" description="HTH marR-type" evidence="4">
    <location>
        <begin position="1"/>
        <end position="139"/>
    </location>
</feature>
<dbReference type="PROSITE" id="PS50995">
    <property type="entry name" value="HTH_MARR_2"/>
    <property type="match status" value="1"/>
</dbReference>
<keyword evidence="6" id="KW-1185">Reference proteome</keyword>
<evidence type="ECO:0000256" key="1">
    <source>
        <dbReference type="ARBA" id="ARBA00023015"/>
    </source>
</evidence>
<evidence type="ECO:0000256" key="2">
    <source>
        <dbReference type="ARBA" id="ARBA00023125"/>
    </source>
</evidence>
<dbReference type="PRINTS" id="PR00598">
    <property type="entry name" value="HTHMARR"/>
</dbReference>
<dbReference type="SMART" id="SM00347">
    <property type="entry name" value="HTH_MARR"/>
    <property type="match status" value="1"/>
</dbReference>
<dbReference type="PANTHER" id="PTHR42756:SF1">
    <property type="entry name" value="TRANSCRIPTIONAL REPRESSOR OF EMRAB OPERON"/>
    <property type="match status" value="1"/>
</dbReference>
<sequence length="158" mass="18578">MNEIFSYLGIHLSETLLKMRKFLSNEFETNRVGMRFEEWIQLIPLMEKESLNQKILSDRLAKDKTTISRLVDGWVKKGWVKRIQSSEDKRSFSLKLTTKGKSIWEKGIPVVKEADLVFKKNLSQENEKELFVTLFKIQTSIQFSETKNVPFENYPKPS</sequence>
<dbReference type="InterPro" id="IPR036388">
    <property type="entry name" value="WH-like_DNA-bd_sf"/>
</dbReference>
<keyword evidence="1" id="KW-0805">Transcription regulation</keyword>